<protein>
    <submittedName>
        <fullName evidence="1">RPM1-interacting protein 4</fullName>
    </submittedName>
</protein>
<evidence type="ECO:0000313" key="2">
    <source>
        <dbReference type="Proteomes" id="UP001060215"/>
    </source>
</evidence>
<gene>
    <name evidence="1" type="ORF">LOK49_LG15G00831</name>
</gene>
<keyword evidence="2" id="KW-1185">Reference proteome</keyword>
<accession>A0ACC0F7E5</accession>
<dbReference type="Proteomes" id="UP001060215">
    <property type="component" value="Chromosome 11"/>
</dbReference>
<evidence type="ECO:0000313" key="1">
    <source>
        <dbReference type="EMBL" id="KAI7984579.1"/>
    </source>
</evidence>
<organism evidence="1 2">
    <name type="scientific">Camellia lanceoleosa</name>
    <dbReference type="NCBI Taxonomy" id="1840588"/>
    <lineage>
        <taxon>Eukaryota</taxon>
        <taxon>Viridiplantae</taxon>
        <taxon>Streptophyta</taxon>
        <taxon>Embryophyta</taxon>
        <taxon>Tracheophyta</taxon>
        <taxon>Spermatophyta</taxon>
        <taxon>Magnoliopsida</taxon>
        <taxon>eudicotyledons</taxon>
        <taxon>Gunneridae</taxon>
        <taxon>Pentapetalae</taxon>
        <taxon>asterids</taxon>
        <taxon>Ericales</taxon>
        <taxon>Theaceae</taxon>
        <taxon>Camellia</taxon>
    </lineage>
</organism>
<name>A0ACC0F7E5_9ERIC</name>
<dbReference type="EMBL" id="CM045768">
    <property type="protein sequence ID" value="KAI7984579.1"/>
    <property type="molecule type" value="Genomic_DNA"/>
</dbReference>
<reference evidence="1 2" key="1">
    <citation type="journal article" date="2022" name="Plant J.">
        <title>Chromosome-level genome of Camellia lanceoleosa provides a valuable resource for understanding genome evolution and self-incompatibility.</title>
        <authorList>
            <person name="Gong W."/>
            <person name="Xiao S."/>
            <person name="Wang L."/>
            <person name="Liao Z."/>
            <person name="Chang Y."/>
            <person name="Mo W."/>
            <person name="Hu G."/>
            <person name="Li W."/>
            <person name="Zhao G."/>
            <person name="Zhu H."/>
            <person name="Hu X."/>
            <person name="Ji K."/>
            <person name="Xiang X."/>
            <person name="Song Q."/>
            <person name="Yuan D."/>
            <person name="Jin S."/>
            <person name="Zhang L."/>
        </authorList>
    </citation>
    <scope>NUCLEOTIDE SEQUENCE [LARGE SCALE GENOMIC DNA]</scope>
    <source>
        <strain evidence="1">SQ_2022a</strain>
    </source>
</reference>
<proteinExistence type="predicted"/>
<sequence length="264" mass="29273">MAQRPQVPKFGNWENEGDVPYTLYFDKARKGKKGDKMINPNDPAENPNLFPNMASQAQPEAPPSRTRTKPDEPIGRGTARPVHERRVSREDGDFKQFTESPVHNDNMGRRADGESAHRRQGGRGTASGRPVRQSVGWEHSIERSPLHPHSQEKIMGKGNASPGWEGKNSYDSSRGAPGRSRMGQVNRGDETPDRGAAVPKFGEWDESNPSSADGYTDIFNKVREEKSSAAGKAPSVTNGPSYTNTRKQNTNDDVKCWCFPWGKK</sequence>
<comment type="caution">
    <text evidence="1">The sequence shown here is derived from an EMBL/GenBank/DDBJ whole genome shotgun (WGS) entry which is preliminary data.</text>
</comment>